<organism evidence="4 5">
    <name type="scientific">Lonchura striata</name>
    <name type="common">white-rumped munia</name>
    <dbReference type="NCBI Taxonomy" id="40157"/>
    <lineage>
        <taxon>Eukaryota</taxon>
        <taxon>Metazoa</taxon>
        <taxon>Chordata</taxon>
        <taxon>Craniata</taxon>
        <taxon>Vertebrata</taxon>
        <taxon>Euteleostomi</taxon>
        <taxon>Archelosauria</taxon>
        <taxon>Archosauria</taxon>
        <taxon>Dinosauria</taxon>
        <taxon>Saurischia</taxon>
        <taxon>Theropoda</taxon>
        <taxon>Coelurosauria</taxon>
        <taxon>Aves</taxon>
        <taxon>Neognathae</taxon>
        <taxon>Neoaves</taxon>
        <taxon>Telluraves</taxon>
        <taxon>Australaves</taxon>
        <taxon>Passeriformes</taxon>
        <taxon>Passeroidea</taxon>
        <taxon>Estrildidae</taxon>
        <taxon>Estrildinae</taxon>
        <taxon>Lonchura</taxon>
    </lineage>
</organism>
<dbReference type="SUPFAM" id="SSF57424">
    <property type="entry name" value="LDL receptor-like module"/>
    <property type="match status" value="1"/>
</dbReference>
<reference evidence="4 5" key="1">
    <citation type="submission" date="2017-05" db="EMBL/GenBank/DDBJ databases">
        <title>Genome of assembly of the Bengalese finch, Lonchura striata domestica.</title>
        <authorList>
            <person name="Colquitt B.M."/>
            <person name="Brainard M.S."/>
        </authorList>
    </citation>
    <scope>NUCLEOTIDE SEQUENCE [LARGE SCALE GENOMIC DNA]</scope>
    <source>
        <strain evidence="4">White83orange57</strain>
    </source>
</reference>
<dbReference type="InterPro" id="IPR000998">
    <property type="entry name" value="MAM_dom"/>
</dbReference>
<evidence type="ECO:0000256" key="2">
    <source>
        <dbReference type="PROSITE-ProRule" id="PRU00124"/>
    </source>
</evidence>
<keyword evidence="5" id="KW-1185">Reference proteome</keyword>
<dbReference type="Proteomes" id="UP000197619">
    <property type="component" value="Unassembled WGS sequence"/>
</dbReference>
<dbReference type="GO" id="GO:0016020">
    <property type="term" value="C:membrane"/>
    <property type="evidence" value="ECO:0007669"/>
    <property type="project" value="InterPro"/>
</dbReference>
<dbReference type="InterPro" id="IPR036055">
    <property type="entry name" value="LDL_receptor-like_sf"/>
</dbReference>
<dbReference type="CDD" id="cd00112">
    <property type="entry name" value="LDLa"/>
    <property type="match status" value="1"/>
</dbReference>
<feature type="disulfide bond" evidence="2">
    <location>
        <begin position="26"/>
        <end position="44"/>
    </location>
</feature>
<dbReference type="PROSITE" id="PS50060">
    <property type="entry name" value="MAM_2"/>
    <property type="match status" value="1"/>
</dbReference>
<accession>A0A218UPE3</accession>
<dbReference type="InterPro" id="IPR013320">
    <property type="entry name" value="ConA-like_dom_sf"/>
</dbReference>
<keyword evidence="1 2" id="KW-1015">Disulfide bond</keyword>
<dbReference type="PROSITE" id="PS50068">
    <property type="entry name" value="LDLRA_2"/>
    <property type="match status" value="1"/>
</dbReference>
<dbReference type="PANTHER" id="PTHR23282:SF101">
    <property type="entry name" value="MAM DOMAIN-CONTAINING PROTEIN"/>
    <property type="match status" value="1"/>
</dbReference>
<evidence type="ECO:0000313" key="4">
    <source>
        <dbReference type="EMBL" id="OWK55619.1"/>
    </source>
</evidence>
<proteinExistence type="predicted"/>
<dbReference type="Gene3D" id="4.10.400.10">
    <property type="entry name" value="Low-density Lipoprotein Receptor"/>
    <property type="match status" value="1"/>
</dbReference>
<sequence>MHGTVIHQDTLILLFSGSCSHGHRQCQNGKCYRPEQSCDFEDNCGDNTDESECGTSCTFENGRCGWQNSLADNFHWVLGVSSPQSLRPPRDHTLGNRTGHFLYLEATAMSLINEKAHVKSSIWKESSGTCVMSFWYFKSSKAMGHIQVLIKVKKKNHFLLSILYL</sequence>
<dbReference type="PANTHER" id="PTHR23282">
    <property type="entry name" value="APICAL ENDOSOMAL GLYCOPROTEIN PRECURSOR"/>
    <property type="match status" value="1"/>
</dbReference>
<gene>
    <name evidence="4" type="primary">MALRD1_1</name>
    <name evidence="4" type="ORF">RLOC_00007518</name>
</gene>
<dbReference type="SMART" id="SM00192">
    <property type="entry name" value="LDLa"/>
    <property type="match status" value="1"/>
</dbReference>
<protein>
    <submittedName>
        <fullName evidence="4">MAM and LDL-receptor class A domain-containing protein 1</fullName>
    </submittedName>
</protein>
<evidence type="ECO:0000259" key="3">
    <source>
        <dbReference type="PROSITE" id="PS50060"/>
    </source>
</evidence>
<dbReference type="CDD" id="cd06263">
    <property type="entry name" value="MAM"/>
    <property type="match status" value="1"/>
</dbReference>
<dbReference type="SUPFAM" id="SSF49899">
    <property type="entry name" value="Concanavalin A-like lectins/glucanases"/>
    <property type="match status" value="1"/>
</dbReference>
<dbReference type="AlphaFoldDB" id="A0A218UPE3"/>
<dbReference type="Pfam" id="PF00629">
    <property type="entry name" value="MAM"/>
    <property type="match status" value="1"/>
</dbReference>
<dbReference type="Gene3D" id="2.60.120.200">
    <property type="match status" value="1"/>
</dbReference>
<comment type="caution">
    <text evidence="4">The sequence shown here is derived from an EMBL/GenBank/DDBJ whole genome shotgun (WGS) entry which is preliminary data.</text>
</comment>
<feature type="disulfide bond" evidence="2">
    <location>
        <begin position="38"/>
        <end position="53"/>
    </location>
</feature>
<name>A0A218UPE3_9PASE</name>
<dbReference type="SMART" id="SM00137">
    <property type="entry name" value="MAM"/>
    <property type="match status" value="1"/>
</dbReference>
<evidence type="ECO:0000256" key="1">
    <source>
        <dbReference type="ARBA" id="ARBA00023157"/>
    </source>
</evidence>
<evidence type="ECO:0000313" key="5">
    <source>
        <dbReference type="Proteomes" id="UP000197619"/>
    </source>
</evidence>
<dbReference type="EMBL" id="MUZQ01000193">
    <property type="protein sequence ID" value="OWK55619.1"/>
    <property type="molecule type" value="Genomic_DNA"/>
</dbReference>
<feature type="disulfide bond" evidence="2">
    <location>
        <begin position="19"/>
        <end position="31"/>
    </location>
</feature>
<feature type="domain" description="MAM" evidence="3">
    <location>
        <begin position="55"/>
        <end position="165"/>
    </location>
</feature>
<dbReference type="InterPro" id="IPR002172">
    <property type="entry name" value="LDrepeatLR_classA_rpt"/>
</dbReference>
<dbReference type="InterPro" id="IPR051560">
    <property type="entry name" value="MAM_domain-containing"/>
</dbReference>